<evidence type="ECO:0000313" key="13">
    <source>
        <dbReference type="RefSeq" id="XP_013406024.1"/>
    </source>
</evidence>
<feature type="compositionally biased region" description="Polar residues" evidence="11">
    <location>
        <begin position="1"/>
        <end position="15"/>
    </location>
</feature>
<dbReference type="STRING" id="7574.A0A1S3J836"/>
<dbReference type="GO" id="GO:0007059">
    <property type="term" value="P:chromosome segregation"/>
    <property type="evidence" value="ECO:0007669"/>
    <property type="project" value="TreeGrafter"/>
</dbReference>
<keyword evidence="8" id="KW-0131">Cell cycle</keyword>
<keyword evidence="7" id="KW-0539">Nucleus</keyword>
<dbReference type="KEGG" id="lak:106170613"/>
<comment type="subcellular location">
    <subcellularLocation>
        <location evidence="2">Chromosome</location>
        <location evidence="2">Centromere</location>
        <location evidence="2">Kinetochore</location>
    </subcellularLocation>
    <subcellularLocation>
        <location evidence="1">Nucleus</location>
    </subcellularLocation>
</comment>
<keyword evidence="4" id="KW-0132">Cell division</keyword>
<evidence type="ECO:0000256" key="11">
    <source>
        <dbReference type="SAM" id="MobiDB-lite"/>
    </source>
</evidence>
<feature type="region of interest" description="Disordered" evidence="11">
    <location>
        <begin position="1"/>
        <end position="21"/>
    </location>
</feature>
<dbReference type="GO" id="GO:0005634">
    <property type="term" value="C:nucleus"/>
    <property type="evidence" value="ECO:0007669"/>
    <property type="project" value="UniProtKB-SubCell"/>
</dbReference>
<dbReference type="OrthoDB" id="18453at2759"/>
<accession>A0A1S3J836</accession>
<dbReference type="AlphaFoldDB" id="A0A1S3J836"/>
<protein>
    <submittedName>
        <fullName evidence="13">Polyamine-modulated factor 1 isoform X1</fullName>
    </submittedName>
</protein>
<sequence length="221" mass="24890">MEGSTTDNSGSTADSSGLRIPAAVDNIENKSTDVAEGRHATLLRQALEKTVQKCLSSGRYLKLFSAFARNFKAVYDKNPKALKNIHTQFMHQLESAITEEIDTLFEEENIVGLMNELDKLISEAPLDLQHPAWRPTGNPEADIQSHLIQVKQVHKETLQSILEDLEEESARLKEAVLSKRHQLLNTQQAVQNKVKGMDQAVDVCKEMPTKEIWSYFEETSK</sequence>
<evidence type="ECO:0000256" key="1">
    <source>
        <dbReference type="ARBA" id="ARBA00004123"/>
    </source>
</evidence>
<dbReference type="GeneID" id="106170613"/>
<dbReference type="PANTHER" id="PTHR15459:SF3">
    <property type="entry name" value="POLYAMINE-MODULATED FACTOR 1"/>
    <property type="match status" value="1"/>
</dbReference>
<evidence type="ECO:0000256" key="3">
    <source>
        <dbReference type="ARBA" id="ARBA00022454"/>
    </source>
</evidence>
<organism evidence="12 13">
    <name type="scientific">Lingula anatina</name>
    <name type="common">Brachiopod</name>
    <name type="synonym">Lingula unguis</name>
    <dbReference type="NCBI Taxonomy" id="7574"/>
    <lineage>
        <taxon>Eukaryota</taxon>
        <taxon>Metazoa</taxon>
        <taxon>Spiralia</taxon>
        <taxon>Lophotrochozoa</taxon>
        <taxon>Brachiopoda</taxon>
        <taxon>Linguliformea</taxon>
        <taxon>Lingulata</taxon>
        <taxon>Lingulida</taxon>
        <taxon>Linguloidea</taxon>
        <taxon>Lingulidae</taxon>
        <taxon>Lingula</taxon>
    </lineage>
</organism>
<dbReference type="PANTHER" id="PTHR15459">
    <property type="entry name" value="POLYAMINE-MODULATED FACTOR 1"/>
    <property type="match status" value="1"/>
</dbReference>
<keyword evidence="10" id="KW-0175">Coiled coil</keyword>
<evidence type="ECO:0000256" key="7">
    <source>
        <dbReference type="ARBA" id="ARBA00023242"/>
    </source>
</evidence>
<evidence type="ECO:0000256" key="6">
    <source>
        <dbReference type="ARBA" id="ARBA00022838"/>
    </source>
</evidence>
<keyword evidence="9" id="KW-0137">Centromere</keyword>
<evidence type="ECO:0000256" key="4">
    <source>
        <dbReference type="ARBA" id="ARBA00022618"/>
    </source>
</evidence>
<dbReference type="GO" id="GO:0051301">
    <property type="term" value="P:cell division"/>
    <property type="evidence" value="ECO:0007669"/>
    <property type="project" value="UniProtKB-KW"/>
</dbReference>
<keyword evidence="6" id="KW-0995">Kinetochore</keyword>
<dbReference type="RefSeq" id="XP_013406024.1">
    <property type="nucleotide sequence ID" value="XM_013550570.1"/>
</dbReference>
<evidence type="ECO:0000256" key="9">
    <source>
        <dbReference type="ARBA" id="ARBA00023328"/>
    </source>
</evidence>
<keyword evidence="5" id="KW-0498">Mitosis</keyword>
<gene>
    <name evidence="13" type="primary">LOC106170613</name>
</gene>
<name>A0A1S3J836_LINAN</name>
<dbReference type="GO" id="GO:0000444">
    <property type="term" value="C:MIS12/MIND type complex"/>
    <property type="evidence" value="ECO:0007669"/>
    <property type="project" value="InterPro"/>
</dbReference>
<evidence type="ECO:0000256" key="2">
    <source>
        <dbReference type="ARBA" id="ARBA00004629"/>
    </source>
</evidence>
<keyword evidence="12" id="KW-1185">Reference proteome</keyword>
<evidence type="ECO:0000256" key="5">
    <source>
        <dbReference type="ARBA" id="ARBA00022776"/>
    </source>
</evidence>
<evidence type="ECO:0000313" key="12">
    <source>
        <dbReference type="Proteomes" id="UP000085678"/>
    </source>
</evidence>
<keyword evidence="3" id="KW-0158">Chromosome</keyword>
<feature type="coiled-coil region" evidence="10">
    <location>
        <begin position="148"/>
        <end position="182"/>
    </location>
</feature>
<dbReference type="InterPro" id="IPR007128">
    <property type="entry name" value="PMF1/Nnf1"/>
</dbReference>
<dbReference type="Pfam" id="PF03980">
    <property type="entry name" value="Nnf1"/>
    <property type="match status" value="1"/>
</dbReference>
<proteinExistence type="predicted"/>
<dbReference type="InParanoid" id="A0A1S3J836"/>
<evidence type="ECO:0000256" key="8">
    <source>
        <dbReference type="ARBA" id="ARBA00023306"/>
    </source>
</evidence>
<reference evidence="13" key="1">
    <citation type="submission" date="2025-08" db="UniProtKB">
        <authorList>
            <consortium name="RefSeq"/>
        </authorList>
    </citation>
    <scope>IDENTIFICATION</scope>
    <source>
        <tissue evidence="13">Gonads</tissue>
    </source>
</reference>
<dbReference type="Proteomes" id="UP000085678">
    <property type="component" value="Unplaced"/>
</dbReference>
<evidence type="ECO:0000256" key="10">
    <source>
        <dbReference type="SAM" id="Coils"/>
    </source>
</evidence>